<name>A0AAV4ITT9_9GAST</name>
<gene>
    <name evidence="1" type="ORF">ElyMa_003118100</name>
</gene>
<evidence type="ECO:0000313" key="2">
    <source>
        <dbReference type="Proteomes" id="UP000762676"/>
    </source>
</evidence>
<sequence>MPISGSPTILENILNSSLQETQLASYRLAGSQQRITLVLRFYVIADTCVSTFHQLTPVEVRRKSPSQLRRDRRRLHHRYLLSKEIAPVFPLNTEPKSNQTPMINKTKTTKLGKLDRGLTFSRSDCPSQQCLQSTHCLRTL</sequence>
<dbReference type="Proteomes" id="UP000762676">
    <property type="component" value="Unassembled WGS sequence"/>
</dbReference>
<protein>
    <submittedName>
        <fullName evidence="1">Uncharacterized protein</fullName>
    </submittedName>
</protein>
<accession>A0AAV4ITT9</accession>
<dbReference type="EMBL" id="BMAT01006438">
    <property type="protein sequence ID" value="GFS12697.1"/>
    <property type="molecule type" value="Genomic_DNA"/>
</dbReference>
<reference evidence="1 2" key="1">
    <citation type="journal article" date="2021" name="Elife">
        <title>Chloroplast acquisition without the gene transfer in kleptoplastic sea slugs, Plakobranchus ocellatus.</title>
        <authorList>
            <person name="Maeda T."/>
            <person name="Takahashi S."/>
            <person name="Yoshida T."/>
            <person name="Shimamura S."/>
            <person name="Takaki Y."/>
            <person name="Nagai Y."/>
            <person name="Toyoda A."/>
            <person name="Suzuki Y."/>
            <person name="Arimoto A."/>
            <person name="Ishii H."/>
            <person name="Satoh N."/>
            <person name="Nishiyama T."/>
            <person name="Hasebe M."/>
            <person name="Maruyama T."/>
            <person name="Minagawa J."/>
            <person name="Obokata J."/>
            <person name="Shigenobu S."/>
        </authorList>
    </citation>
    <scope>NUCLEOTIDE SEQUENCE [LARGE SCALE GENOMIC DNA]</scope>
</reference>
<proteinExistence type="predicted"/>
<evidence type="ECO:0000313" key="1">
    <source>
        <dbReference type="EMBL" id="GFS12697.1"/>
    </source>
</evidence>
<keyword evidence="2" id="KW-1185">Reference proteome</keyword>
<organism evidence="1 2">
    <name type="scientific">Elysia marginata</name>
    <dbReference type="NCBI Taxonomy" id="1093978"/>
    <lineage>
        <taxon>Eukaryota</taxon>
        <taxon>Metazoa</taxon>
        <taxon>Spiralia</taxon>
        <taxon>Lophotrochozoa</taxon>
        <taxon>Mollusca</taxon>
        <taxon>Gastropoda</taxon>
        <taxon>Heterobranchia</taxon>
        <taxon>Euthyneura</taxon>
        <taxon>Panpulmonata</taxon>
        <taxon>Sacoglossa</taxon>
        <taxon>Placobranchoidea</taxon>
        <taxon>Plakobranchidae</taxon>
        <taxon>Elysia</taxon>
    </lineage>
</organism>
<dbReference type="AlphaFoldDB" id="A0AAV4ITT9"/>
<comment type="caution">
    <text evidence="1">The sequence shown here is derived from an EMBL/GenBank/DDBJ whole genome shotgun (WGS) entry which is preliminary data.</text>
</comment>